<reference evidence="3" key="1">
    <citation type="journal article" date="2019" name="Int. J. Syst. Evol. Microbiol.">
        <title>The Global Catalogue of Microorganisms (GCM) 10K type strain sequencing project: providing services to taxonomists for standard genome sequencing and annotation.</title>
        <authorList>
            <consortium name="The Broad Institute Genomics Platform"/>
            <consortium name="The Broad Institute Genome Sequencing Center for Infectious Disease"/>
            <person name="Wu L."/>
            <person name="Ma J."/>
        </authorList>
    </citation>
    <scope>NUCLEOTIDE SEQUENCE [LARGE SCALE GENOMIC DNA]</scope>
    <source>
        <strain evidence="3">JCM 6242</strain>
    </source>
</reference>
<name>A0ABP6IQ94_9ACTN</name>
<proteinExistence type="predicted"/>
<evidence type="ECO:0000313" key="2">
    <source>
        <dbReference type="EMBL" id="GAA2903823.1"/>
    </source>
</evidence>
<accession>A0ABP6IQ94</accession>
<evidence type="ECO:0008006" key="4">
    <source>
        <dbReference type="Google" id="ProtNLM"/>
    </source>
</evidence>
<comment type="caution">
    <text evidence="2">The sequence shown here is derived from an EMBL/GenBank/DDBJ whole genome shotgun (WGS) entry which is preliminary data.</text>
</comment>
<feature type="chain" id="PRO_5045196955" description="Secreted protein" evidence="1">
    <location>
        <begin position="36"/>
        <end position="112"/>
    </location>
</feature>
<feature type="signal peptide" evidence="1">
    <location>
        <begin position="1"/>
        <end position="35"/>
    </location>
</feature>
<keyword evidence="3" id="KW-1185">Reference proteome</keyword>
<dbReference type="RefSeq" id="WP_344980480.1">
    <property type="nucleotide sequence ID" value="NZ_BAAAVI010000077.1"/>
</dbReference>
<organism evidence="2 3">
    <name type="scientific">Streptosporangium fragile</name>
    <dbReference type="NCBI Taxonomy" id="46186"/>
    <lineage>
        <taxon>Bacteria</taxon>
        <taxon>Bacillati</taxon>
        <taxon>Actinomycetota</taxon>
        <taxon>Actinomycetes</taxon>
        <taxon>Streptosporangiales</taxon>
        <taxon>Streptosporangiaceae</taxon>
        <taxon>Streptosporangium</taxon>
    </lineage>
</organism>
<dbReference type="EMBL" id="BAAAVI010000077">
    <property type="protein sequence ID" value="GAA2903823.1"/>
    <property type="molecule type" value="Genomic_DNA"/>
</dbReference>
<protein>
    <recommendedName>
        <fullName evidence="4">Secreted protein</fullName>
    </recommendedName>
</protein>
<gene>
    <name evidence="2" type="ORF">GCM10010517_69850</name>
</gene>
<dbReference type="Proteomes" id="UP001500831">
    <property type="component" value="Unassembled WGS sequence"/>
</dbReference>
<evidence type="ECO:0000256" key="1">
    <source>
        <dbReference type="SAM" id="SignalP"/>
    </source>
</evidence>
<keyword evidence="1" id="KW-0732">Signal</keyword>
<sequence>MKKPSIPRRGSTAATMLAAAMLAAAVLPTGGTASAAAPDITAGGRARTAAEKCGLYKDGTSGVYRNCDHRSELIFVTKPWSANEFHCVPANARKNVGFWYNIYGVYHQSWGC</sequence>
<evidence type="ECO:0000313" key="3">
    <source>
        <dbReference type="Proteomes" id="UP001500831"/>
    </source>
</evidence>